<dbReference type="Gene3D" id="1.10.10.10">
    <property type="entry name" value="Winged helix-like DNA-binding domain superfamily/Winged helix DNA-binding domain"/>
    <property type="match status" value="1"/>
</dbReference>
<dbReference type="Proteomes" id="UP000316639">
    <property type="component" value="Unassembled WGS sequence"/>
</dbReference>
<dbReference type="InterPro" id="IPR003593">
    <property type="entry name" value="AAA+_ATPase"/>
</dbReference>
<dbReference type="Gene3D" id="3.40.50.300">
    <property type="entry name" value="P-loop containing nucleotide triphosphate hydrolases"/>
    <property type="match status" value="1"/>
</dbReference>
<evidence type="ECO:0000313" key="2">
    <source>
        <dbReference type="EMBL" id="TWP50888.1"/>
    </source>
</evidence>
<dbReference type="EMBL" id="VOBR01000010">
    <property type="protein sequence ID" value="TWP50888.1"/>
    <property type="molecule type" value="Genomic_DNA"/>
</dbReference>
<dbReference type="InterPro" id="IPR011990">
    <property type="entry name" value="TPR-like_helical_dom_sf"/>
</dbReference>
<organism evidence="2 3">
    <name type="scientific">Lentzea tibetensis</name>
    <dbReference type="NCBI Taxonomy" id="2591470"/>
    <lineage>
        <taxon>Bacteria</taxon>
        <taxon>Bacillati</taxon>
        <taxon>Actinomycetota</taxon>
        <taxon>Actinomycetes</taxon>
        <taxon>Pseudonocardiales</taxon>
        <taxon>Pseudonocardiaceae</taxon>
        <taxon>Lentzea</taxon>
    </lineage>
</organism>
<dbReference type="Gene3D" id="1.25.40.10">
    <property type="entry name" value="Tetratricopeptide repeat domain"/>
    <property type="match status" value="1"/>
</dbReference>
<feature type="domain" description="AAA+ ATPase" evidence="1">
    <location>
        <begin position="96"/>
        <end position="230"/>
    </location>
</feature>
<dbReference type="InterPro" id="IPR027417">
    <property type="entry name" value="P-loop_NTPase"/>
</dbReference>
<dbReference type="AlphaFoldDB" id="A0A563ETM9"/>
<name>A0A563ETM9_9PSEU</name>
<dbReference type="SUPFAM" id="SSF48452">
    <property type="entry name" value="TPR-like"/>
    <property type="match status" value="2"/>
</dbReference>
<sequence>MLFPSVTGQSRVLLDALIEGPKSTAELSALLGTRHVATYVLRLRKALGSPELVRTTFTGYELELPHRPAPVFQLPAPVAGFVGRADELRRVHELVPSGPVVISGPPGIGKTALATVAGHALADLHPGGQLYVNLRGHSPEPPLTTAAVLSRFLRALGVRPDRIPVDPGALGRTFRELVRGTRLLVLLDNAASVAQVKPLLPDDPGCGVLITSRADLSPFDGVRLGVLRPAEAAELLGGDDELARWCGYYPLALRIALGNLVGRADTESYVDELRDDRLAALAVDGDTEVRRAFDLSYAALSPDEARLFGLLGVVPGPDFDVHAAVALLEADRATTRTLLDRLVSVNLVQPQEPGRYGLHDLLRDYAAEKVGGADDARLRLLRWYVATTHAAAGIVYPELTGPGEVPLSAAVPELPDTAAAVAWLGAERLNVIAAVHHCATNGPVELTWQLIDTVGGFFGAYGHTAEFVATAEAALGAARATGHSEAEGAMLILLAGAHYNRGELRRALELFREADRLGATARNPWVLGFCCVLELGLGELDAARATIECGAVAAPPDIPFPVVHSTFARGALARLTGDLDAAVTHQRAALRLAESHGLSSLRAAVLIELGRCLAPAEAIPFLREAVETAGRLGVTRLHADALSALAIAQCGAGDVAAARESVTLALDDVTALGSTTRVESGVHYAHGVVLAALGSSDEAEAAFTLALDMALTAESPHDAMRAQLGLGDADAATALAQQHGFAVA</sequence>
<evidence type="ECO:0000259" key="1">
    <source>
        <dbReference type="SMART" id="SM00382"/>
    </source>
</evidence>
<reference evidence="2 3" key="1">
    <citation type="submission" date="2019-07" db="EMBL/GenBank/DDBJ databases">
        <title>Lentzea xizangensis sp. nov., isolated from Qinghai-Tibetan Plateau Soils.</title>
        <authorList>
            <person name="Huang J."/>
        </authorList>
    </citation>
    <scope>NUCLEOTIDE SEQUENCE [LARGE SCALE GENOMIC DNA]</scope>
    <source>
        <strain evidence="2 3">FXJ1.1311</strain>
    </source>
</reference>
<evidence type="ECO:0000313" key="3">
    <source>
        <dbReference type="Proteomes" id="UP000316639"/>
    </source>
</evidence>
<dbReference type="PANTHER" id="PTHR47691:SF3">
    <property type="entry name" value="HTH-TYPE TRANSCRIPTIONAL REGULATOR RV0890C-RELATED"/>
    <property type="match status" value="1"/>
</dbReference>
<proteinExistence type="predicted"/>
<accession>A0A563ETM9</accession>
<dbReference type="SUPFAM" id="SSF52540">
    <property type="entry name" value="P-loop containing nucleoside triphosphate hydrolases"/>
    <property type="match status" value="1"/>
</dbReference>
<dbReference type="RefSeq" id="WP_146353137.1">
    <property type="nucleotide sequence ID" value="NZ_VOBR01000010.1"/>
</dbReference>
<protein>
    <recommendedName>
        <fullName evidence="1">AAA+ ATPase domain-containing protein</fullName>
    </recommendedName>
</protein>
<dbReference type="InterPro" id="IPR036388">
    <property type="entry name" value="WH-like_DNA-bd_sf"/>
</dbReference>
<dbReference type="PANTHER" id="PTHR47691">
    <property type="entry name" value="REGULATOR-RELATED"/>
    <property type="match status" value="1"/>
</dbReference>
<dbReference type="PRINTS" id="PR00364">
    <property type="entry name" value="DISEASERSIST"/>
</dbReference>
<dbReference type="SMART" id="SM00382">
    <property type="entry name" value="AAA"/>
    <property type="match status" value="1"/>
</dbReference>
<comment type="caution">
    <text evidence="2">The sequence shown here is derived from an EMBL/GenBank/DDBJ whole genome shotgun (WGS) entry which is preliminary data.</text>
</comment>
<dbReference type="OrthoDB" id="7628974at2"/>
<keyword evidence="3" id="KW-1185">Reference proteome</keyword>
<gene>
    <name evidence="2" type="ORF">FKR81_17535</name>
</gene>